<evidence type="ECO:0000256" key="2">
    <source>
        <dbReference type="ARBA" id="ARBA00012438"/>
    </source>
</evidence>
<dbReference type="PROSITE" id="PS50109">
    <property type="entry name" value="HIS_KIN"/>
    <property type="match status" value="1"/>
</dbReference>
<keyword evidence="7" id="KW-0067">ATP-binding</keyword>
<sequence length="704" mass="78926">MSIDFSLVSHSAAALAYAALAILVGSKYLRRHTDRALMLAAMVSTIWATSLVGQMIWNQPPFFIRYLLELLRDAAWVAVLFALIRDSKRSGQMATKLRRVLGPAIGLLILTLLTCGALEYALGWQLLDGKTKVIGQIALSLLGVCLIEQIWRNSLSFGRSSMKYLCIGIGGIFVYDFFMYSDALLFGQLSDSFWSARGAANAFLAPLFAVNVINTRKQPVDFQLSRNAVFHAGAIAVAGAYLLFVAIGGYYVRALGGDWGEALQVLFLTIFLVLFVALLSSSRFRARLMIFISQNFFDYKYDYREEWLKMTQIFANLAEDPPLPERVVRIMADLVESNSGALWIRDEDSNYILYNTVNLTPPRHTMIDRDANIINFFKEKEWIVDLSEYQVDPIRYELLEIPDEILKFPDGWLVIPLYLGDELYGICLVGSPYAKVELNWENFDLIRVVARQTCNVLAQADAQNRLSRAMQFEAVSKASAFLVHDLKTMIAQLSLLVKNAERHRHNPEFIDDMIRTTEHAVTKLSGLVDHIRKPTINEMPVRPIELGAMLSELVHHHTRAEPNPVFHAADEQIWVRADPEQLRSVIGHLIQNAQDATSPTGEVTLNMKKSADHVVIFIQDTGAGMNEDFIKMKLFKPFESTKGLAGMGIGAYQAREYVRQIGGNIDVTSEPGLGSCFSVRLPLGKPEARRGDIDEPPQPIAENA</sequence>
<dbReference type="Proteomes" id="UP000313645">
    <property type="component" value="Unassembled WGS sequence"/>
</dbReference>
<reference evidence="11 12" key="1">
    <citation type="submission" date="2019-02" db="EMBL/GenBank/DDBJ databases">
        <title>Marinobacter halodurans sp. nov., a marine bacterium isolated from sea tidal flat.</title>
        <authorList>
            <person name="Yoo Y."/>
            <person name="Lee D.W."/>
            <person name="Kim B.S."/>
            <person name="Kim J.-J."/>
        </authorList>
    </citation>
    <scope>NUCLEOTIDE SEQUENCE [LARGE SCALE GENOMIC DNA]</scope>
    <source>
        <strain evidence="11 12">YJ-S3-2</strain>
    </source>
</reference>
<dbReference type="GO" id="GO:0004673">
    <property type="term" value="F:protein histidine kinase activity"/>
    <property type="evidence" value="ECO:0007669"/>
    <property type="project" value="UniProtKB-EC"/>
</dbReference>
<dbReference type="Gene3D" id="3.30.565.10">
    <property type="entry name" value="Histidine kinase-like ATPase, C-terminal domain"/>
    <property type="match status" value="1"/>
</dbReference>
<dbReference type="InterPro" id="IPR014265">
    <property type="entry name" value="XrtA/PrsK"/>
</dbReference>
<keyword evidence="9" id="KW-0472">Membrane</keyword>
<evidence type="ECO:0000259" key="10">
    <source>
        <dbReference type="PROSITE" id="PS50109"/>
    </source>
</evidence>
<dbReference type="EMBL" id="SJDL01000036">
    <property type="protein sequence ID" value="TBW50174.1"/>
    <property type="molecule type" value="Genomic_DNA"/>
</dbReference>
<evidence type="ECO:0000313" key="12">
    <source>
        <dbReference type="Proteomes" id="UP000313645"/>
    </source>
</evidence>
<dbReference type="SUPFAM" id="SSF55781">
    <property type="entry name" value="GAF domain-like"/>
    <property type="match status" value="1"/>
</dbReference>
<keyword evidence="6 11" id="KW-0418">Kinase</keyword>
<keyword evidence="9" id="KW-1133">Transmembrane helix</keyword>
<feature type="transmembrane region" description="Helical" evidence="9">
    <location>
        <begin position="63"/>
        <end position="84"/>
    </location>
</feature>
<dbReference type="InterPro" id="IPR003594">
    <property type="entry name" value="HATPase_dom"/>
</dbReference>
<feature type="domain" description="Histidine kinase" evidence="10">
    <location>
        <begin position="481"/>
        <end position="685"/>
    </location>
</feature>
<keyword evidence="3" id="KW-0597">Phosphoprotein</keyword>
<feature type="transmembrane region" description="Helical" evidence="9">
    <location>
        <begin position="133"/>
        <end position="152"/>
    </location>
</feature>
<evidence type="ECO:0000256" key="8">
    <source>
        <dbReference type="ARBA" id="ARBA00023012"/>
    </source>
</evidence>
<gene>
    <name evidence="11" type="primary">prsK</name>
    <name evidence="11" type="ORF">EZI54_18680</name>
</gene>
<keyword evidence="8" id="KW-0902">Two-component regulatory system</keyword>
<evidence type="ECO:0000256" key="5">
    <source>
        <dbReference type="ARBA" id="ARBA00022741"/>
    </source>
</evidence>
<dbReference type="SMART" id="SM00387">
    <property type="entry name" value="HATPase_c"/>
    <property type="match status" value="1"/>
</dbReference>
<evidence type="ECO:0000256" key="3">
    <source>
        <dbReference type="ARBA" id="ARBA00022553"/>
    </source>
</evidence>
<evidence type="ECO:0000256" key="6">
    <source>
        <dbReference type="ARBA" id="ARBA00022777"/>
    </source>
</evidence>
<dbReference type="InterPro" id="IPR036890">
    <property type="entry name" value="HATPase_C_sf"/>
</dbReference>
<keyword evidence="9" id="KW-0812">Transmembrane</keyword>
<name>A0ABY1ZHR6_9GAMM</name>
<evidence type="ECO:0000256" key="1">
    <source>
        <dbReference type="ARBA" id="ARBA00000085"/>
    </source>
</evidence>
<evidence type="ECO:0000256" key="9">
    <source>
        <dbReference type="SAM" id="Phobius"/>
    </source>
</evidence>
<dbReference type="InterPro" id="IPR005467">
    <property type="entry name" value="His_kinase_dom"/>
</dbReference>
<dbReference type="PANTHER" id="PTHR43065">
    <property type="entry name" value="SENSOR HISTIDINE KINASE"/>
    <property type="match status" value="1"/>
</dbReference>
<dbReference type="PANTHER" id="PTHR43065:SF10">
    <property type="entry name" value="PEROXIDE STRESS-ACTIVATED HISTIDINE KINASE MAK3"/>
    <property type="match status" value="1"/>
</dbReference>
<organism evidence="11 12">
    <name type="scientific">Marinobacter halodurans</name>
    <dbReference type="NCBI Taxonomy" id="2528979"/>
    <lineage>
        <taxon>Bacteria</taxon>
        <taxon>Pseudomonadati</taxon>
        <taxon>Pseudomonadota</taxon>
        <taxon>Gammaproteobacteria</taxon>
        <taxon>Pseudomonadales</taxon>
        <taxon>Marinobacteraceae</taxon>
        <taxon>Marinobacter</taxon>
    </lineage>
</organism>
<keyword evidence="5" id="KW-0547">Nucleotide-binding</keyword>
<evidence type="ECO:0000256" key="7">
    <source>
        <dbReference type="ARBA" id="ARBA00022840"/>
    </source>
</evidence>
<dbReference type="RefSeq" id="WP_131483400.1">
    <property type="nucleotide sequence ID" value="NZ_SJDL01000036.1"/>
</dbReference>
<proteinExistence type="predicted"/>
<evidence type="ECO:0000313" key="11">
    <source>
        <dbReference type="EMBL" id="TBW50174.1"/>
    </source>
</evidence>
<feature type="transmembrane region" description="Helical" evidence="9">
    <location>
        <begin position="228"/>
        <end position="250"/>
    </location>
</feature>
<comment type="catalytic activity">
    <reaction evidence="1">
        <text>ATP + protein L-histidine = ADP + protein N-phospho-L-histidine.</text>
        <dbReference type="EC" id="2.7.13.3"/>
    </reaction>
</comment>
<comment type="caution">
    <text evidence="11">The sequence shown here is derived from an EMBL/GenBank/DDBJ whole genome shotgun (WGS) entry which is preliminary data.</text>
</comment>
<protein>
    <recommendedName>
        <fullName evidence="2">histidine kinase</fullName>
        <ecNumber evidence="2">2.7.13.3</ecNumber>
    </recommendedName>
</protein>
<dbReference type="EC" id="2.7.13.3" evidence="2"/>
<feature type="transmembrane region" description="Helical" evidence="9">
    <location>
        <begin position="105"/>
        <end position="127"/>
    </location>
</feature>
<feature type="transmembrane region" description="Helical" evidence="9">
    <location>
        <begin position="6"/>
        <end position="24"/>
    </location>
</feature>
<feature type="transmembrane region" description="Helical" evidence="9">
    <location>
        <begin position="36"/>
        <end position="57"/>
    </location>
</feature>
<feature type="transmembrane region" description="Helical" evidence="9">
    <location>
        <begin position="164"/>
        <end position="186"/>
    </location>
</feature>
<evidence type="ECO:0000256" key="4">
    <source>
        <dbReference type="ARBA" id="ARBA00022679"/>
    </source>
</evidence>
<dbReference type="PRINTS" id="PR00344">
    <property type="entry name" value="BCTRLSENSOR"/>
</dbReference>
<accession>A0ABY1ZHR6</accession>
<dbReference type="Pfam" id="PF02518">
    <property type="entry name" value="HATPase_c"/>
    <property type="match status" value="1"/>
</dbReference>
<dbReference type="InterPro" id="IPR004358">
    <property type="entry name" value="Sig_transdc_His_kin-like_C"/>
</dbReference>
<feature type="transmembrane region" description="Helical" evidence="9">
    <location>
        <begin position="262"/>
        <end position="280"/>
    </location>
</feature>
<dbReference type="SUPFAM" id="SSF55874">
    <property type="entry name" value="ATPase domain of HSP90 chaperone/DNA topoisomerase II/histidine kinase"/>
    <property type="match status" value="1"/>
</dbReference>
<keyword evidence="4 11" id="KW-0808">Transferase</keyword>
<keyword evidence="12" id="KW-1185">Reference proteome</keyword>
<dbReference type="NCBIfam" id="TIGR02916">
    <property type="entry name" value="PEP_his_kin"/>
    <property type="match status" value="1"/>
</dbReference>